<dbReference type="PANTHER" id="PTHR10857">
    <property type="entry name" value="COPINE"/>
    <property type="match status" value="1"/>
</dbReference>
<organism evidence="3 4">
    <name type="scientific">Blepharisma stoltei</name>
    <dbReference type="NCBI Taxonomy" id="1481888"/>
    <lineage>
        <taxon>Eukaryota</taxon>
        <taxon>Sar</taxon>
        <taxon>Alveolata</taxon>
        <taxon>Ciliophora</taxon>
        <taxon>Postciliodesmatophora</taxon>
        <taxon>Heterotrichea</taxon>
        <taxon>Heterotrichida</taxon>
        <taxon>Blepharismidae</taxon>
        <taxon>Blepharisma</taxon>
    </lineage>
</organism>
<name>A0AAU9JZL4_9CILI</name>
<protein>
    <recommendedName>
        <fullName evidence="2">C2 domain-containing protein</fullName>
    </recommendedName>
</protein>
<accession>A0AAU9JZL4</accession>
<dbReference type="InterPro" id="IPR035892">
    <property type="entry name" value="C2_domain_sf"/>
</dbReference>
<dbReference type="GO" id="GO:0071277">
    <property type="term" value="P:cellular response to calcium ion"/>
    <property type="evidence" value="ECO:0007669"/>
    <property type="project" value="TreeGrafter"/>
</dbReference>
<dbReference type="SMART" id="SM00327">
    <property type="entry name" value="VWA"/>
    <property type="match status" value="1"/>
</dbReference>
<evidence type="ECO:0000313" key="3">
    <source>
        <dbReference type="EMBL" id="CAG9330911.1"/>
    </source>
</evidence>
<dbReference type="InterPro" id="IPR045052">
    <property type="entry name" value="Copine"/>
</dbReference>
<reference evidence="3" key="1">
    <citation type="submission" date="2021-09" db="EMBL/GenBank/DDBJ databases">
        <authorList>
            <consortium name="AG Swart"/>
            <person name="Singh M."/>
            <person name="Singh A."/>
            <person name="Seah K."/>
            <person name="Emmerich C."/>
        </authorList>
    </citation>
    <scope>NUCLEOTIDE SEQUENCE</scope>
    <source>
        <strain evidence="3">ATCC30299</strain>
    </source>
</reference>
<dbReference type="InterPro" id="IPR036465">
    <property type="entry name" value="vWFA_dom_sf"/>
</dbReference>
<keyword evidence="4" id="KW-1185">Reference proteome</keyword>
<dbReference type="Pfam" id="PF07002">
    <property type="entry name" value="Copine"/>
    <property type="match status" value="1"/>
</dbReference>
<feature type="domain" description="C2" evidence="2">
    <location>
        <begin position="1"/>
        <end position="114"/>
    </location>
</feature>
<dbReference type="PROSITE" id="PS50004">
    <property type="entry name" value="C2"/>
    <property type="match status" value="1"/>
</dbReference>
<gene>
    <name evidence="3" type="ORF">BSTOLATCC_MIC52320</name>
</gene>
<dbReference type="InterPro" id="IPR000008">
    <property type="entry name" value="C2_dom"/>
</dbReference>
<dbReference type="SUPFAM" id="SSF49562">
    <property type="entry name" value="C2 domain (Calcium/lipid-binding domain, CaLB)"/>
    <property type="match status" value="1"/>
</dbReference>
<dbReference type="GO" id="GO:0005886">
    <property type="term" value="C:plasma membrane"/>
    <property type="evidence" value="ECO:0007669"/>
    <property type="project" value="TreeGrafter"/>
</dbReference>
<dbReference type="SUPFAM" id="SSF53300">
    <property type="entry name" value="vWA-like"/>
    <property type="match status" value="1"/>
</dbReference>
<dbReference type="Proteomes" id="UP001162131">
    <property type="component" value="Unassembled WGS sequence"/>
</dbReference>
<comment type="similarity">
    <text evidence="1">Belongs to the copine family.</text>
</comment>
<evidence type="ECO:0000256" key="1">
    <source>
        <dbReference type="ARBA" id="ARBA00009048"/>
    </source>
</evidence>
<dbReference type="InterPro" id="IPR002035">
    <property type="entry name" value="VWF_A"/>
</dbReference>
<dbReference type="SMART" id="SM00239">
    <property type="entry name" value="C2"/>
    <property type="match status" value="1"/>
</dbReference>
<comment type="caution">
    <text evidence="3">The sequence shown here is derived from an EMBL/GenBank/DDBJ whole genome shotgun (WGS) entry which is preliminary data.</text>
</comment>
<dbReference type="InterPro" id="IPR010734">
    <property type="entry name" value="Copine_C"/>
</dbReference>
<dbReference type="Pfam" id="PF00168">
    <property type="entry name" value="C2"/>
    <property type="match status" value="1"/>
</dbReference>
<proteinExistence type="inferred from homology"/>
<dbReference type="GO" id="GO:0005544">
    <property type="term" value="F:calcium-dependent phospholipid binding"/>
    <property type="evidence" value="ECO:0007669"/>
    <property type="project" value="InterPro"/>
</dbReference>
<dbReference type="EMBL" id="CAJZBQ010000052">
    <property type="protein sequence ID" value="CAG9330911.1"/>
    <property type="molecule type" value="Genomic_DNA"/>
</dbReference>
<dbReference type="AlphaFoldDB" id="A0AAU9JZL4"/>
<sequence length="514" mass="57328">MVEASDTPLQKLSLSIKARDLKRIDTLSQTSALCKVYLIGPSGDSIIEQGSTEICPDSQNPDWTQFIEVPFIFESPQQLKFTIYNKSDDNLHEVGSATVPISCLAGNKTINIDLEQGDEPKGLLMVISEEVKSTGEYYTLQFGLHDLAEINTPFRSLYISLMRLRPGKDYIRAYRSELLEYSENIVWSPFTIRSQHLCGNQERSPLKIEVINYSPDTKRSQIIGSGFTNLVDLRSGKSVVLNNNNVKAGVADIVACQSFVKSDSTSTFLDYLRAGTQVNVVVAIDFTASNGKATNPRSLHYINPTKPNEYEQAIRSVCSILENYDSDKNYPVFGFGGIFDDSGEPNHCFPLNKRPENPEVHGVDGIIEVYQNILKTCYLNAPTNMEPVIRKVKEIAERKSPLEAYWILLILTDGDISDLDETKAAIIDASVLPLSIIIVGVGGAEFQSMIELDGDQIPLTDSEGRVTKRDIVQFLPFRQFKDNPEELAREVLYEVPAQIESFMDENGLLPKSES</sequence>
<evidence type="ECO:0000313" key="4">
    <source>
        <dbReference type="Proteomes" id="UP001162131"/>
    </source>
</evidence>
<dbReference type="PANTHER" id="PTHR10857:SF106">
    <property type="entry name" value="C2 DOMAIN-CONTAINING PROTEIN"/>
    <property type="match status" value="1"/>
</dbReference>
<evidence type="ECO:0000259" key="2">
    <source>
        <dbReference type="PROSITE" id="PS50004"/>
    </source>
</evidence>
<dbReference type="Gene3D" id="2.60.40.150">
    <property type="entry name" value="C2 domain"/>
    <property type="match status" value="1"/>
</dbReference>